<comment type="subunit">
    <text evidence="15">Monomer and homodimer. Part of the essential Sec protein translocation apparatus which comprises SecA, SecYEG and auxiliary proteins SecDF-YajC and YidC.</text>
</comment>
<feature type="binding site" evidence="15">
    <location>
        <position position="87"/>
    </location>
    <ligand>
        <name>ATP</name>
        <dbReference type="ChEBI" id="CHEBI:30616"/>
    </ligand>
</feature>
<dbReference type="GO" id="GO:0005886">
    <property type="term" value="C:plasma membrane"/>
    <property type="evidence" value="ECO:0007669"/>
    <property type="project" value="UniProtKB-SubCell"/>
</dbReference>
<dbReference type="InterPro" id="IPR001650">
    <property type="entry name" value="Helicase_C-like"/>
</dbReference>
<dbReference type="FunFam" id="3.40.50.300:FF:000334">
    <property type="entry name" value="Protein translocase subunit SecA"/>
    <property type="match status" value="1"/>
</dbReference>
<dbReference type="InterPro" id="IPR011116">
    <property type="entry name" value="SecA_Wing/Scaffold"/>
</dbReference>
<keyword evidence="17" id="KW-0175">Coiled coil</keyword>
<dbReference type="InterPro" id="IPR036266">
    <property type="entry name" value="SecA_Wing/Scaffold_sf"/>
</dbReference>
<dbReference type="Gene3D" id="3.10.450.50">
    <property type="match status" value="1"/>
</dbReference>
<sequence length="917" mass="103009">MWQNLAKSLFGSANDRYVRSLDKLVARINGLEEQLEDFSDDELKAQTAKFRQKLEAGETLDDILPEAFATVREASKRVLGMRHFDVQMVGGIVLHRGEIAEMRTGEGKTLVATLATYLNAIEGKGVHVVTVNDYLAARDAEWMGQLHKFLGLTIGVIVPNLGEQQRREAYAADITYGTNNEFGFDYLRDNMKQERRQMVQRPFNFAIVDEVDSILIDEARTPLIISGPTEDKSELYIALDEIVKKLEPEYYETDEKAKSVQLTEDGVEEVEKRLIAAGLLETDNLYDIENTQVVHHLDQALRAVVMFKKDTDYIVKDDKVVIIDEFTGRMMDGRRWSNGLHQAAEAKEGVEIQPENQTMASITFQNYFRMYPKLSGMTGTAATEAAEFWDIYKLNVVEIPTNVPVQRVDEDDEFYKNTMDKFAAIARAIKEKNQTGQPVLVGTVSIEKSELLSNFLDKEGVKHAVLNARMHEQEAHIVAQAGRIGAVTIATNMAGRGTDIQLGGNVDFRIDDELGDMEDGPAKDREIERIKAEAAAERQRVKDAGGLFVLGTERHESRRIDNQLRGRSGRQGDPGLSRFYLCLEDDLLRIFGPDTLFAKMMNANLEDGEAIGSKWLSKAIETAQKKVEARNYEARKQVVEYDDVMNDQRKVIYEQRAEIMDSERVDDVVEEMRRDAINAIVAEACPPGSYPEQWNVAGLKERVEEVLGLAPDLDAWMEEDQVEPEIIEERLQEQAERVLAEKSANIDEPIWRRVEKSILLERLDHHWKEHLATLDALRQVVFLRAYAQKQPINEYKQEAFGLFQAMLDTLREDVTRVLLTSQFRAAAPPPPPRALPDLPEFLTGHIDPFTGEDDSNDGDGSSRQAGLFGTLAGSPVASTGSGGSQTDDPFADKIISRNAPCPCGSGNKYKHCHGAHA</sequence>
<dbReference type="SUPFAM" id="SSF52540">
    <property type="entry name" value="P-loop containing nucleoside triphosphate hydrolases"/>
    <property type="match status" value="2"/>
</dbReference>
<dbReference type="Gene3D" id="3.40.50.300">
    <property type="entry name" value="P-loop containing nucleotide triphosphate hydrolases"/>
    <property type="match status" value="2"/>
</dbReference>
<feature type="compositionally biased region" description="Polar residues" evidence="18">
    <location>
        <begin position="876"/>
        <end position="887"/>
    </location>
</feature>
<dbReference type="CDD" id="cd17928">
    <property type="entry name" value="DEXDc_SecA"/>
    <property type="match status" value="1"/>
</dbReference>
<dbReference type="Gene3D" id="3.90.1440.10">
    <property type="entry name" value="SecA, preprotein cross-linking domain"/>
    <property type="match status" value="1"/>
</dbReference>
<dbReference type="GO" id="GO:0031522">
    <property type="term" value="C:cell envelope Sec protein transport complex"/>
    <property type="evidence" value="ECO:0007669"/>
    <property type="project" value="TreeGrafter"/>
</dbReference>
<protein>
    <recommendedName>
        <fullName evidence="15 16">Protein translocase subunit SecA</fullName>
        <ecNumber evidence="15">7.4.2.8</ecNumber>
    </recommendedName>
</protein>
<dbReference type="Pfam" id="PF21090">
    <property type="entry name" value="P-loop_SecA"/>
    <property type="match status" value="1"/>
</dbReference>
<dbReference type="Pfam" id="PF07517">
    <property type="entry name" value="SecA_DEAD"/>
    <property type="match status" value="1"/>
</dbReference>
<evidence type="ECO:0000256" key="14">
    <source>
        <dbReference type="ARBA" id="ARBA00023136"/>
    </source>
</evidence>
<dbReference type="PRINTS" id="PR00906">
    <property type="entry name" value="SECA"/>
</dbReference>
<evidence type="ECO:0000259" key="20">
    <source>
        <dbReference type="PROSITE" id="PS51194"/>
    </source>
</evidence>
<keyword evidence="14 15" id="KW-0472">Membrane</keyword>
<evidence type="ECO:0000313" key="22">
    <source>
        <dbReference type="EMBL" id="RPF72562.1"/>
    </source>
</evidence>
<keyword evidence="8 15" id="KW-0547">Nucleotide-binding</keyword>
<evidence type="ECO:0000256" key="17">
    <source>
        <dbReference type="SAM" id="Coils"/>
    </source>
</evidence>
<dbReference type="HAMAP" id="MF_01382">
    <property type="entry name" value="SecA"/>
    <property type="match status" value="1"/>
</dbReference>
<evidence type="ECO:0000256" key="16">
    <source>
        <dbReference type="RuleBase" id="RU003874"/>
    </source>
</evidence>
<dbReference type="RefSeq" id="WP_123882408.1">
    <property type="nucleotide sequence ID" value="NZ_RPFZ01000001.1"/>
</dbReference>
<evidence type="ECO:0000259" key="19">
    <source>
        <dbReference type="PROSITE" id="PS51192"/>
    </source>
</evidence>
<evidence type="ECO:0000256" key="15">
    <source>
        <dbReference type="HAMAP-Rule" id="MF_01382"/>
    </source>
</evidence>
<evidence type="ECO:0000256" key="1">
    <source>
        <dbReference type="ARBA" id="ARBA00001947"/>
    </source>
</evidence>
<dbReference type="InterPro" id="IPR014018">
    <property type="entry name" value="SecA_motor_DEAD"/>
</dbReference>
<dbReference type="SUPFAM" id="SSF81886">
    <property type="entry name" value="Helical scaffold and wing domains of SecA"/>
    <property type="match status" value="1"/>
</dbReference>
<dbReference type="InterPro" id="IPR000185">
    <property type="entry name" value="SecA"/>
</dbReference>
<feature type="domain" description="Helicase ATP-binding" evidence="19">
    <location>
        <begin position="89"/>
        <end position="247"/>
    </location>
</feature>
<dbReference type="FunFam" id="3.40.50.300:FF:000113">
    <property type="entry name" value="Preprotein translocase subunit SecA"/>
    <property type="match status" value="1"/>
</dbReference>
<dbReference type="EMBL" id="RPFZ01000001">
    <property type="protein sequence ID" value="RPF72562.1"/>
    <property type="molecule type" value="Genomic_DNA"/>
</dbReference>
<keyword evidence="5 15" id="KW-0963">Cytoplasm</keyword>
<evidence type="ECO:0000256" key="18">
    <source>
        <dbReference type="SAM" id="MobiDB-lite"/>
    </source>
</evidence>
<feature type="binding site" evidence="15">
    <location>
        <begin position="105"/>
        <end position="109"/>
    </location>
    <ligand>
        <name>ATP</name>
        <dbReference type="ChEBI" id="CHEBI:30616"/>
    </ligand>
</feature>
<dbReference type="PROSITE" id="PS51194">
    <property type="entry name" value="HELICASE_CTER"/>
    <property type="match status" value="1"/>
</dbReference>
<dbReference type="InterPro" id="IPR004027">
    <property type="entry name" value="SEC_C_motif"/>
</dbReference>
<dbReference type="InterPro" id="IPR011115">
    <property type="entry name" value="SecA_DEAD"/>
</dbReference>
<dbReference type="PROSITE" id="PS51192">
    <property type="entry name" value="HELICASE_ATP_BIND_1"/>
    <property type="match status" value="1"/>
</dbReference>
<dbReference type="FunFam" id="1.10.3060.10:FF:000003">
    <property type="entry name" value="Protein translocase subunit SecA"/>
    <property type="match status" value="1"/>
</dbReference>
<evidence type="ECO:0000256" key="7">
    <source>
        <dbReference type="ARBA" id="ARBA00022723"/>
    </source>
</evidence>
<keyword evidence="13 15" id="KW-0811">Translocation</keyword>
<dbReference type="PANTHER" id="PTHR30612:SF0">
    <property type="entry name" value="CHLOROPLAST PROTEIN-TRANSPORTING ATPASE"/>
    <property type="match status" value="1"/>
</dbReference>
<dbReference type="InterPro" id="IPR020937">
    <property type="entry name" value="SecA_CS"/>
</dbReference>
<keyword evidence="3 15" id="KW-0813">Transport</keyword>
<dbReference type="Pfam" id="PF07516">
    <property type="entry name" value="SecA_SW"/>
    <property type="match status" value="1"/>
</dbReference>
<evidence type="ECO:0000256" key="8">
    <source>
        <dbReference type="ARBA" id="ARBA00022741"/>
    </source>
</evidence>
<keyword evidence="9" id="KW-0862">Zinc</keyword>
<dbReference type="CDD" id="cd18803">
    <property type="entry name" value="SF2_C_secA"/>
    <property type="match status" value="1"/>
</dbReference>
<dbReference type="Gene3D" id="1.10.3060.10">
    <property type="entry name" value="Helical scaffold and wing domains of SecA"/>
    <property type="match status" value="1"/>
</dbReference>
<feature type="coiled-coil region" evidence="17">
    <location>
        <begin position="14"/>
        <end position="41"/>
    </location>
</feature>
<dbReference type="InterPro" id="IPR027417">
    <property type="entry name" value="P-loop_NTPase"/>
</dbReference>
<dbReference type="Proteomes" id="UP000275232">
    <property type="component" value="Unassembled WGS sequence"/>
</dbReference>
<keyword evidence="7" id="KW-0479">Metal-binding</keyword>
<comment type="caution">
    <text evidence="22">The sequence shown here is derived from an EMBL/GenBank/DDBJ whole genome shotgun (WGS) entry which is preliminary data.</text>
</comment>
<dbReference type="OrthoDB" id="9805579at2"/>
<feature type="domain" description="Helicase C-terminal" evidence="20">
    <location>
        <begin position="421"/>
        <end position="628"/>
    </location>
</feature>
<feature type="binding site" evidence="15">
    <location>
        <position position="499"/>
    </location>
    <ligand>
        <name>ATP</name>
        <dbReference type="ChEBI" id="CHEBI:30616"/>
    </ligand>
</feature>
<dbReference type="NCBIfam" id="NF009538">
    <property type="entry name" value="PRK12904.1"/>
    <property type="match status" value="1"/>
</dbReference>
<dbReference type="PROSITE" id="PS51196">
    <property type="entry name" value="SECA_MOTOR_DEAD"/>
    <property type="match status" value="1"/>
</dbReference>
<evidence type="ECO:0000256" key="13">
    <source>
        <dbReference type="ARBA" id="ARBA00023010"/>
    </source>
</evidence>
<keyword evidence="6" id="KW-0997">Cell inner membrane</keyword>
<dbReference type="PANTHER" id="PTHR30612">
    <property type="entry name" value="SECA INNER MEMBRANE COMPONENT OF SEC PROTEIN SECRETION SYSTEM"/>
    <property type="match status" value="1"/>
</dbReference>
<evidence type="ECO:0000256" key="6">
    <source>
        <dbReference type="ARBA" id="ARBA00022519"/>
    </source>
</evidence>
<keyword evidence="12 15" id="KW-1278">Translocase</keyword>
<dbReference type="GO" id="GO:0008564">
    <property type="term" value="F:protein-exporting ATPase activity"/>
    <property type="evidence" value="ECO:0007669"/>
    <property type="project" value="UniProtKB-EC"/>
</dbReference>
<evidence type="ECO:0000256" key="10">
    <source>
        <dbReference type="ARBA" id="ARBA00022840"/>
    </source>
</evidence>
<evidence type="ECO:0000256" key="5">
    <source>
        <dbReference type="ARBA" id="ARBA00022490"/>
    </source>
</evidence>
<dbReference type="GO" id="GO:0065002">
    <property type="term" value="P:intracellular protein transmembrane transport"/>
    <property type="evidence" value="ECO:0007669"/>
    <property type="project" value="UniProtKB-UniRule"/>
</dbReference>
<keyword evidence="23" id="KW-1185">Reference proteome</keyword>
<dbReference type="GO" id="GO:0006605">
    <property type="term" value="P:protein targeting"/>
    <property type="evidence" value="ECO:0007669"/>
    <property type="project" value="UniProtKB-UniRule"/>
</dbReference>
<evidence type="ECO:0000259" key="21">
    <source>
        <dbReference type="PROSITE" id="PS51196"/>
    </source>
</evidence>
<comment type="cofactor">
    <cofactor evidence="1">
        <name>Zn(2+)</name>
        <dbReference type="ChEBI" id="CHEBI:29105"/>
    </cofactor>
</comment>
<dbReference type="FunFam" id="3.90.1440.10:FF:000001">
    <property type="entry name" value="Preprotein translocase subunit SecA"/>
    <property type="match status" value="1"/>
</dbReference>
<comment type="similarity">
    <text evidence="2 15 16">Belongs to the SecA family.</text>
</comment>
<evidence type="ECO:0000256" key="3">
    <source>
        <dbReference type="ARBA" id="ARBA00022448"/>
    </source>
</evidence>
<reference evidence="22 23" key="1">
    <citation type="submission" date="2018-11" db="EMBL/GenBank/DDBJ databases">
        <title>Erythrobacter spongiae sp. nov., isolated from a marine sponge.</title>
        <authorList>
            <person name="Zhuang L."/>
            <person name="Luo L."/>
        </authorList>
    </citation>
    <scope>NUCLEOTIDE SEQUENCE [LARGE SCALE GENOMIC DNA]</scope>
    <source>
        <strain evidence="22 23">HN-E23</strain>
    </source>
</reference>
<dbReference type="EC" id="7.4.2.8" evidence="15"/>
<dbReference type="GO" id="GO:0005829">
    <property type="term" value="C:cytosol"/>
    <property type="evidence" value="ECO:0007669"/>
    <property type="project" value="TreeGrafter"/>
</dbReference>
<keyword evidence="4 15" id="KW-1003">Cell membrane</keyword>
<dbReference type="GO" id="GO:0005524">
    <property type="term" value="F:ATP binding"/>
    <property type="evidence" value="ECO:0007669"/>
    <property type="project" value="UniProtKB-UniRule"/>
</dbReference>
<comment type="catalytic activity">
    <reaction evidence="15">
        <text>ATP + H2O + cellular proteinSide 1 = ADP + phosphate + cellular proteinSide 2.</text>
        <dbReference type="EC" id="7.4.2.8"/>
    </reaction>
</comment>
<dbReference type="Pfam" id="PF01043">
    <property type="entry name" value="SecA_PP_bind"/>
    <property type="match status" value="1"/>
</dbReference>
<dbReference type="InterPro" id="IPR036670">
    <property type="entry name" value="SecA_X-link_sf"/>
</dbReference>
<organism evidence="22 23">
    <name type="scientific">Aurantiacibacter spongiae</name>
    <dbReference type="NCBI Taxonomy" id="2488860"/>
    <lineage>
        <taxon>Bacteria</taxon>
        <taxon>Pseudomonadati</taxon>
        <taxon>Pseudomonadota</taxon>
        <taxon>Alphaproteobacteria</taxon>
        <taxon>Sphingomonadales</taxon>
        <taxon>Erythrobacteraceae</taxon>
        <taxon>Aurantiacibacter</taxon>
    </lineage>
</organism>
<name>A0A3N5DLK3_9SPHN</name>
<dbReference type="Pfam" id="PF02810">
    <property type="entry name" value="SEC-C"/>
    <property type="match status" value="1"/>
</dbReference>
<gene>
    <name evidence="15 22" type="primary">secA</name>
    <name evidence="22" type="ORF">EG799_13695</name>
</gene>
<dbReference type="InterPro" id="IPR044722">
    <property type="entry name" value="SecA_SF2_C"/>
</dbReference>
<dbReference type="AlphaFoldDB" id="A0A3N5DLK3"/>
<accession>A0A3N5DLK3</accession>
<evidence type="ECO:0000256" key="12">
    <source>
        <dbReference type="ARBA" id="ARBA00022967"/>
    </source>
</evidence>
<dbReference type="GO" id="GO:0017038">
    <property type="term" value="P:protein import"/>
    <property type="evidence" value="ECO:0007669"/>
    <property type="project" value="InterPro"/>
</dbReference>
<keyword evidence="10 15" id="KW-0067">ATP-binding</keyword>
<evidence type="ECO:0000256" key="2">
    <source>
        <dbReference type="ARBA" id="ARBA00007650"/>
    </source>
</evidence>
<keyword evidence="11 15" id="KW-0653">Protein transport</keyword>
<comment type="subcellular location">
    <subcellularLocation>
        <location evidence="15">Cell membrane</location>
        <topology evidence="15">Peripheral membrane protein</topology>
        <orientation evidence="15">Cytoplasmic side</orientation>
    </subcellularLocation>
    <subcellularLocation>
        <location evidence="15">Cytoplasm</location>
    </subcellularLocation>
    <text evidence="15">Distribution is 50-50.</text>
</comment>
<dbReference type="SMART" id="SM00957">
    <property type="entry name" value="SecA_DEAD"/>
    <property type="match status" value="1"/>
</dbReference>
<dbReference type="NCBIfam" id="TIGR00963">
    <property type="entry name" value="secA"/>
    <property type="match status" value="1"/>
</dbReference>
<dbReference type="FunFam" id="3.40.50.300:FF:000246">
    <property type="entry name" value="Preprotein translocase subunit SecA"/>
    <property type="match status" value="1"/>
</dbReference>
<evidence type="ECO:0000313" key="23">
    <source>
        <dbReference type="Proteomes" id="UP000275232"/>
    </source>
</evidence>
<comment type="function">
    <text evidence="15">Part of the Sec protein translocase complex. Interacts with the SecYEG preprotein conducting channel. Has a central role in coupling the hydrolysis of ATP to the transfer of proteins into and across the cell membrane, serving both as a receptor for the preprotein-SecB complex and as an ATP-driven molecular motor driving the stepwise translocation of polypeptide chains across the membrane.</text>
</comment>
<dbReference type="SUPFAM" id="SSF81767">
    <property type="entry name" value="Pre-protein crosslinking domain of SecA"/>
    <property type="match status" value="1"/>
</dbReference>
<evidence type="ECO:0000256" key="4">
    <source>
        <dbReference type="ARBA" id="ARBA00022475"/>
    </source>
</evidence>
<evidence type="ECO:0000256" key="9">
    <source>
        <dbReference type="ARBA" id="ARBA00022833"/>
    </source>
</evidence>
<feature type="domain" description="SecA family profile" evidence="21">
    <location>
        <begin position="3"/>
        <end position="612"/>
    </location>
</feature>
<dbReference type="GO" id="GO:0046872">
    <property type="term" value="F:metal ion binding"/>
    <property type="evidence" value="ECO:0007669"/>
    <property type="project" value="UniProtKB-KW"/>
</dbReference>
<proteinExistence type="inferred from homology"/>
<dbReference type="PROSITE" id="PS01312">
    <property type="entry name" value="SECA"/>
    <property type="match status" value="1"/>
</dbReference>
<dbReference type="InterPro" id="IPR011130">
    <property type="entry name" value="SecA_preprotein_X-link_dom"/>
</dbReference>
<feature type="region of interest" description="Disordered" evidence="18">
    <location>
        <begin position="825"/>
        <end position="893"/>
    </location>
</feature>
<dbReference type="InterPro" id="IPR014001">
    <property type="entry name" value="Helicase_ATP-bd"/>
</dbReference>
<dbReference type="SMART" id="SM00958">
    <property type="entry name" value="SecA_PP_bind"/>
    <property type="match status" value="1"/>
</dbReference>
<evidence type="ECO:0000256" key="11">
    <source>
        <dbReference type="ARBA" id="ARBA00022927"/>
    </source>
</evidence>
<dbReference type="GO" id="GO:0043952">
    <property type="term" value="P:protein transport by the Sec complex"/>
    <property type="evidence" value="ECO:0007669"/>
    <property type="project" value="UniProtKB-ARBA"/>
</dbReference>